<keyword evidence="13" id="KW-0539">Nucleus</keyword>
<dbReference type="InterPro" id="IPR029710">
    <property type="entry name" value="LIG4"/>
</dbReference>
<organism evidence="20 21">
    <name type="scientific">Rhodotorula graminis (strain WP1)</name>
    <dbReference type="NCBI Taxonomy" id="578459"/>
    <lineage>
        <taxon>Eukaryota</taxon>
        <taxon>Fungi</taxon>
        <taxon>Dikarya</taxon>
        <taxon>Basidiomycota</taxon>
        <taxon>Pucciniomycotina</taxon>
        <taxon>Microbotryomycetes</taxon>
        <taxon>Sporidiobolales</taxon>
        <taxon>Sporidiobolaceae</taxon>
        <taxon>Rhodotorula</taxon>
    </lineage>
</organism>
<dbReference type="GO" id="GO:0046872">
    <property type="term" value="F:metal ion binding"/>
    <property type="evidence" value="ECO:0007669"/>
    <property type="project" value="UniProtKB-KW"/>
</dbReference>
<dbReference type="Proteomes" id="UP000053890">
    <property type="component" value="Unassembled WGS sequence"/>
</dbReference>
<keyword evidence="9 15" id="KW-0067">ATP-binding</keyword>
<dbReference type="InterPro" id="IPR001357">
    <property type="entry name" value="BRCT_dom"/>
</dbReference>
<dbReference type="GO" id="GO:0006310">
    <property type="term" value="P:DNA recombination"/>
    <property type="evidence" value="ECO:0007669"/>
    <property type="project" value="UniProtKB-KW"/>
</dbReference>
<dbReference type="OrthoDB" id="151490at2759"/>
<dbReference type="SUPFAM" id="SSF50249">
    <property type="entry name" value="Nucleic acid-binding proteins"/>
    <property type="match status" value="1"/>
</dbReference>
<dbReference type="PANTHER" id="PTHR45997:SF1">
    <property type="entry name" value="DNA LIGASE 4"/>
    <property type="match status" value="1"/>
</dbReference>
<dbReference type="PROSITE" id="PS00333">
    <property type="entry name" value="DNA_LIGASE_A2"/>
    <property type="match status" value="1"/>
</dbReference>
<feature type="region of interest" description="Disordered" evidence="17">
    <location>
        <begin position="299"/>
        <end position="339"/>
    </location>
</feature>
<dbReference type="InterPro" id="IPR059181">
    <property type="entry name" value="RWDD2A-B_C"/>
</dbReference>
<dbReference type="PROSITE" id="PS50160">
    <property type="entry name" value="DNA_LIGASE_A3"/>
    <property type="match status" value="1"/>
</dbReference>
<dbReference type="Pfam" id="PF04679">
    <property type="entry name" value="DNA_ligase_A_C"/>
    <property type="match status" value="1"/>
</dbReference>
<evidence type="ECO:0000313" key="20">
    <source>
        <dbReference type="EMBL" id="KPV78097.1"/>
    </source>
</evidence>
<accession>A0A194SBW8</accession>
<dbReference type="InterPro" id="IPR036599">
    <property type="entry name" value="DNA_ligase_N_sf"/>
</dbReference>
<dbReference type="InterPro" id="IPR012310">
    <property type="entry name" value="DNA_ligase_ATP-dep_cent"/>
</dbReference>
<dbReference type="GeneID" id="28975852"/>
<protein>
    <recommendedName>
        <fullName evidence="15">DNA ligase</fullName>
        <ecNumber evidence="15">6.5.1.1</ecNumber>
    </recommendedName>
</protein>
<evidence type="ECO:0000256" key="3">
    <source>
        <dbReference type="ARBA" id="ARBA00007572"/>
    </source>
</evidence>
<dbReference type="STRING" id="578459.A0A194SBW8"/>
<evidence type="ECO:0000256" key="16">
    <source>
        <dbReference type="RuleBase" id="RU004196"/>
    </source>
</evidence>
<dbReference type="GO" id="GO:0003677">
    <property type="term" value="F:DNA binding"/>
    <property type="evidence" value="ECO:0007669"/>
    <property type="project" value="InterPro"/>
</dbReference>
<sequence length="1398" mass="155656">MHRDQIKEELVVLQASLTQEGEMTMVDESARAQWEPVLADAAPVSSSLPLPTLSLRLAPDVDLGVEYLDGDELPDLSLHCLTFGRGEQASLRAELERAVEQVQGEDSQLPVFTVFTALQAYLADHPPQAAVSRAASAEAEPPQAPQAGPYRLKTTLLWSHHLLATSKRKDIVAWSTELSLYGLSKPGYPGVIVVEGEQHNVDEFVHRIKQLQWKALQVRCEIDGAVVEAATLDEQGVSVKDAPVWVVRRRTHLGPVLDPQARGKVCVREVEGLNEVGDIMRAAGLEDVFHTALKLNNTTAPAQPHRRALAMPKGWSSSSRRRESDDDEGGTALVDAQPDDIIKPAGIENGQTPPFGALCGLFEQFESITRNKHKKNEKKGEVLQRFFERWRTEVGPDLYPVVRLMLPERDTRRRTYNLKEQKLAKALIAALDIPPHNSTALKLLNWKVPTAQDPGAGEFASVAMEVIKSRSLVIRRISDTSIDDINDILDQLAHSKNAPPNEQGKTRSMQAEHASILKSCVQKMTPAEMKWLIRIILRDLKIGMGEKTIFDRLHRDAARMFNTCSDIMRVCWTLHDPNYSPQNEDFTVVPGRVFRPMLCYRTQRNLGDVVKSMRIGRGPRDASRELLKGEYPSNEFIIEEKLDGERIQMHKQGSTFMYSSRKNKDYTYLYGVNATSGSLTPYIQDCIDGDIEDLVLDGEMLVWDPVLGKYMPFGNLKTFALASKFGSSDPRPCFKVFDILYVKGKKGEGQALIGKSLWQRKKLLGDLITHKQGVIEIAECTSGSTTDDIRKTLERIMDERGEGLVIKHPLSLYQLGGREHSWIKIKPEYMDQMGERIDGLVVGGYWGQGHRSGFLASYLIGLRDEVNGKVVFKSFAKIGSGLNRSDYAWIIEQKRDKWIEFDRRRPETVPAWFKTVNEWPDVLIAPDDSFVLEIKASEIVGGVDYGANMTLRFPRALKIREDKDAESADDLQTVQLYRTGPHKRSIGEDMSAKKKAAVSSSRSNKATSISAPLGQVDVVSELFQGITFFVFDSVPSAPKVDLQRRIVAHGGTIMQKIPPPDKDRIVVSPKYQGIKSRAGGSTVDIYHPDWVLESIYQGRRLPPRKRYLVHATPETANLSDYADSDADVKLDQGDDDDDDKLMLSPPSPTEHRPFERAYRNFGEAALDSEDEAQTESDDDADRVAQLRLARSSSGSGDEGNAEFGDFLQHFPRRGAMPPEVNRVNQDASRLQLESVSGSQDTEGLLTGEPGGGGGGVDQLKLEPDSVEKASSLGLGTGDSEMAHDPAFLFKPLVAYFDTKEGAVSNGLAASSKAEGVQVKADAELEKARHTFTREHGVATTDLGDPKLTHIIVSRLVPDRYVELVRLTSKPKYRRFVTTEWVYSCADEEDLVDEDDFKP</sequence>
<keyword evidence="8 15" id="KW-0227">DNA damage</keyword>
<dbReference type="InterPro" id="IPR012308">
    <property type="entry name" value="DNA_ligase_ATP-dep_N"/>
</dbReference>
<keyword evidence="12 15" id="KW-0234">DNA repair</keyword>
<evidence type="ECO:0000256" key="8">
    <source>
        <dbReference type="ARBA" id="ARBA00022763"/>
    </source>
</evidence>
<dbReference type="SUPFAM" id="SSF52113">
    <property type="entry name" value="BRCT domain"/>
    <property type="match status" value="2"/>
</dbReference>
<keyword evidence="10" id="KW-0460">Magnesium</keyword>
<dbReference type="InterPro" id="IPR036420">
    <property type="entry name" value="BRCT_dom_sf"/>
</dbReference>
<dbReference type="CDD" id="cd24163">
    <property type="entry name" value="RWDD2_C"/>
    <property type="match status" value="1"/>
</dbReference>
<evidence type="ECO:0000256" key="7">
    <source>
        <dbReference type="ARBA" id="ARBA00022741"/>
    </source>
</evidence>
<dbReference type="Pfam" id="PF01068">
    <property type="entry name" value="DNA_ligase_A_M"/>
    <property type="match status" value="1"/>
</dbReference>
<dbReference type="PROSITE" id="PS00697">
    <property type="entry name" value="DNA_LIGASE_A1"/>
    <property type="match status" value="1"/>
</dbReference>
<evidence type="ECO:0000256" key="4">
    <source>
        <dbReference type="ARBA" id="ARBA00022598"/>
    </source>
</evidence>
<dbReference type="GO" id="GO:0006303">
    <property type="term" value="P:double-strand break repair via nonhomologous end joining"/>
    <property type="evidence" value="ECO:0007669"/>
    <property type="project" value="TreeGrafter"/>
</dbReference>
<feature type="region of interest" description="Disordered" evidence="17">
    <location>
        <begin position="1233"/>
        <end position="1260"/>
    </location>
</feature>
<evidence type="ECO:0000256" key="1">
    <source>
        <dbReference type="ARBA" id="ARBA00001946"/>
    </source>
</evidence>
<comment type="similarity">
    <text evidence="3 16">Belongs to the ATP-dependent DNA ligase family.</text>
</comment>
<feature type="region of interest" description="Disordered" evidence="17">
    <location>
        <begin position="1119"/>
        <end position="1155"/>
    </location>
</feature>
<dbReference type="RefSeq" id="XP_018274146.1">
    <property type="nucleotide sequence ID" value="XM_018415404.1"/>
</dbReference>
<feature type="domain" description="BRCT" evidence="19">
    <location>
        <begin position="1336"/>
        <end position="1398"/>
    </location>
</feature>
<keyword evidence="5" id="KW-0479">Metal-binding</keyword>
<comment type="catalytic activity">
    <reaction evidence="14 15">
        <text>ATP + (deoxyribonucleotide)n-3'-hydroxyl + 5'-phospho-(deoxyribonucleotide)m = (deoxyribonucleotide)n+m + AMP + diphosphate.</text>
        <dbReference type="EC" id="6.5.1.1"/>
    </reaction>
</comment>
<evidence type="ECO:0000256" key="17">
    <source>
        <dbReference type="SAM" id="MobiDB-lite"/>
    </source>
</evidence>
<evidence type="ECO:0000256" key="9">
    <source>
        <dbReference type="ARBA" id="ARBA00022840"/>
    </source>
</evidence>
<evidence type="ECO:0000256" key="13">
    <source>
        <dbReference type="ARBA" id="ARBA00023242"/>
    </source>
</evidence>
<keyword evidence="11 15" id="KW-0233">DNA recombination</keyword>
<dbReference type="GO" id="GO:0003910">
    <property type="term" value="F:DNA ligase (ATP) activity"/>
    <property type="evidence" value="ECO:0007669"/>
    <property type="project" value="UniProtKB-EC"/>
</dbReference>
<feature type="domain" description="BRCT" evidence="19">
    <location>
        <begin position="1018"/>
        <end position="1108"/>
    </location>
</feature>
<evidence type="ECO:0000256" key="12">
    <source>
        <dbReference type="ARBA" id="ARBA00023204"/>
    </source>
</evidence>
<dbReference type="SMART" id="SM00292">
    <property type="entry name" value="BRCT"/>
    <property type="match status" value="1"/>
</dbReference>
<dbReference type="PANTHER" id="PTHR45997">
    <property type="entry name" value="DNA LIGASE 4"/>
    <property type="match status" value="1"/>
</dbReference>
<keyword evidence="4 15" id="KW-0436">Ligase</keyword>
<dbReference type="Gene3D" id="2.40.50.140">
    <property type="entry name" value="Nucleic acid-binding proteins"/>
    <property type="match status" value="1"/>
</dbReference>
<evidence type="ECO:0000256" key="5">
    <source>
        <dbReference type="ARBA" id="ARBA00022723"/>
    </source>
</evidence>
<keyword evidence="7 15" id="KW-0547">Nucleotide-binding</keyword>
<dbReference type="InterPro" id="IPR044125">
    <property type="entry name" value="Adenylation_DNA_ligase_IV"/>
</dbReference>
<dbReference type="InterPro" id="IPR012340">
    <property type="entry name" value="NA-bd_OB-fold"/>
</dbReference>
<keyword evidence="21" id="KW-1185">Reference proteome</keyword>
<gene>
    <name evidence="20" type="ORF">RHOBADRAFT_50609</name>
</gene>
<dbReference type="InterPro" id="IPR012309">
    <property type="entry name" value="DNA_ligase_ATP-dep_C"/>
</dbReference>
<evidence type="ECO:0000259" key="19">
    <source>
        <dbReference type="PROSITE" id="PS50172"/>
    </source>
</evidence>
<evidence type="ECO:0000256" key="6">
    <source>
        <dbReference type="ARBA" id="ARBA00022737"/>
    </source>
</evidence>
<evidence type="ECO:0000256" key="15">
    <source>
        <dbReference type="RuleBase" id="RU000617"/>
    </source>
</evidence>
<dbReference type="EC" id="6.5.1.1" evidence="15"/>
<dbReference type="InterPro" id="IPR016059">
    <property type="entry name" value="DNA_ligase_ATP-dep_CS"/>
</dbReference>
<feature type="domain" description="ATP-dependent DNA ligase family profile" evidence="18">
    <location>
        <begin position="725"/>
        <end position="864"/>
    </location>
</feature>
<dbReference type="InterPro" id="IPR010541">
    <property type="entry name" value="Prp3_C"/>
</dbReference>
<comment type="subcellular location">
    <subcellularLocation>
        <location evidence="2">Nucleus</location>
    </subcellularLocation>
</comment>
<dbReference type="GO" id="GO:0032807">
    <property type="term" value="C:DNA ligase IV complex"/>
    <property type="evidence" value="ECO:0007669"/>
    <property type="project" value="TreeGrafter"/>
</dbReference>
<evidence type="ECO:0000256" key="2">
    <source>
        <dbReference type="ARBA" id="ARBA00004123"/>
    </source>
</evidence>
<evidence type="ECO:0000256" key="14">
    <source>
        <dbReference type="ARBA" id="ARBA00034003"/>
    </source>
</evidence>
<dbReference type="Pfam" id="PF04675">
    <property type="entry name" value="DNA_ligase_A_N"/>
    <property type="match status" value="1"/>
</dbReference>
<evidence type="ECO:0000256" key="10">
    <source>
        <dbReference type="ARBA" id="ARBA00022842"/>
    </source>
</evidence>
<dbReference type="SUPFAM" id="SSF117018">
    <property type="entry name" value="ATP-dependent DNA ligase DNA-binding domain"/>
    <property type="match status" value="1"/>
</dbReference>
<proteinExistence type="inferred from homology"/>
<dbReference type="Pfam" id="PF16589">
    <property type="entry name" value="BRCT_2"/>
    <property type="match status" value="1"/>
</dbReference>
<evidence type="ECO:0000313" key="21">
    <source>
        <dbReference type="Proteomes" id="UP000053890"/>
    </source>
</evidence>
<dbReference type="CDD" id="cd07903">
    <property type="entry name" value="Adenylation_DNA_ligase_IV"/>
    <property type="match status" value="1"/>
</dbReference>
<dbReference type="NCBIfam" id="TIGR00574">
    <property type="entry name" value="dnl1"/>
    <property type="match status" value="1"/>
</dbReference>
<feature type="region of interest" description="Disordered" evidence="17">
    <location>
        <begin position="982"/>
        <end position="1001"/>
    </location>
</feature>
<dbReference type="Pfam" id="PF06544">
    <property type="entry name" value="Prp3_C"/>
    <property type="match status" value="1"/>
</dbReference>
<dbReference type="SUPFAM" id="SSF56091">
    <property type="entry name" value="DNA ligase/mRNA capping enzyme, catalytic domain"/>
    <property type="match status" value="1"/>
</dbReference>
<dbReference type="Gene3D" id="3.40.50.10190">
    <property type="entry name" value="BRCT domain"/>
    <property type="match status" value="2"/>
</dbReference>
<dbReference type="InterPro" id="IPR000977">
    <property type="entry name" value="DNA_ligase_ATP-dep"/>
</dbReference>
<evidence type="ECO:0000256" key="11">
    <source>
        <dbReference type="ARBA" id="ARBA00023172"/>
    </source>
</evidence>
<dbReference type="GO" id="GO:0071897">
    <property type="term" value="P:DNA biosynthetic process"/>
    <property type="evidence" value="ECO:0007669"/>
    <property type="project" value="InterPro"/>
</dbReference>
<name>A0A194SBW8_RHOGW</name>
<dbReference type="Gene3D" id="1.10.3260.10">
    <property type="entry name" value="DNA ligase, ATP-dependent, N-terminal domain"/>
    <property type="match status" value="1"/>
</dbReference>
<dbReference type="GO" id="GO:0006297">
    <property type="term" value="P:nucleotide-excision repair, DNA gap filling"/>
    <property type="evidence" value="ECO:0007669"/>
    <property type="project" value="TreeGrafter"/>
</dbReference>
<dbReference type="PROSITE" id="PS50172">
    <property type="entry name" value="BRCT"/>
    <property type="match status" value="2"/>
</dbReference>
<evidence type="ECO:0000259" key="18">
    <source>
        <dbReference type="PROSITE" id="PS50160"/>
    </source>
</evidence>
<dbReference type="OMA" id="TDYLWIR"/>
<reference evidence="20 21" key="1">
    <citation type="journal article" date="2015" name="Front. Microbiol.">
        <title>Genome sequence of the plant growth promoting endophytic yeast Rhodotorula graminis WP1.</title>
        <authorList>
            <person name="Firrincieli A."/>
            <person name="Otillar R."/>
            <person name="Salamov A."/>
            <person name="Schmutz J."/>
            <person name="Khan Z."/>
            <person name="Redman R.S."/>
            <person name="Fleck N.D."/>
            <person name="Lindquist E."/>
            <person name="Grigoriev I.V."/>
            <person name="Doty S.L."/>
        </authorList>
    </citation>
    <scope>NUCLEOTIDE SEQUENCE [LARGE SCALE GENOMIC DNA]</scope>
    <source>
        <strain evidence="20 21">WP1</strain>
    </source>
</reference>
<dbReference type="GO" id="GO:0005524">
    <property type="term" value="F:ATP binding"/>
    <property type="evidence" value="ECO:0007669"/>
    <property type="project" value="UniProtKB-KW"/>
</dbReference>
<comment type="cofactor">
    <cofactor evidence="1">
        <name>Mg(2+)</name>
        <dbReference type="ChEBI" id="CHEBI:18420"/>
    </cofactor>
</comment>
<keyword evidence="6" id="KW-0677">Repeat</keyword>
<dbReference type="EMBL" id="KQ474073">
    <property type="protein sequence ID" value="KPV78097.1"/>
    <property type="molecule type" value="Genomic_DNA"/>
</dbReference>
<dbReference type="Gene3D" id="3.30.470.30">
    <property type="entry name" value="DNA ligase/mRNA capping enzyme"/>
    <property type="match status" value="1"/>
</dbReference>